<dbReference type="EMBL" id="CP023702">
    <property type="protein sequence ID" value="QEU71042.1"/>
    <property type="molecule type" value="Genomic_DNA"/>
</dbReference>
<evidence type="ECO:0000313" key="1">
    <source>
        <dbReference type="EMBL" id="QEU71042.1"/>
    </source>
</evidence>
<proteinExistence type="predicted"/>
<dbReference type="Gene3D" id="3.40.190.10">
    <property type="entry name" value="Periplasmic binding protein-like II"/>
    <property type="match status" value="2"/>
</dbReference>
<evidence type="ECO:0000313" key="2">
    <source>
        <dbReference type="Proteomes" id="UP000326178"/>
    </source>
</evidence>
<reference evidence="1 2" key="1">
    <citation type="submission" date="2017-09" db="EMBL/GenBank/DDBJ databases">
        <authorList>
            <person name="Lee N."/>
            <person name="Cho B.-K."/>
        </authorList>
    </citation>
    <scope>NUCLEOTIDE SEQUENCE [LARGE SCALE GENOMIC DNA]</scope>
    <source>
        <strain evidence="1 2">ATCC 12769</strain>
    </source>
</reference>
<accession>A0A5J6F4J6</accession>
<dbReference type="InterPro" id="IPR006059">
    <property type="entry name" value="SBP"/>
</dbReference>
<name>A0A5J6F4J6_9ACTN</name>
<dbReference type="KEGG" id="snk:CP967_02865"/>
<organism evidence="1 2">
    <name type="scientific">Streptomyces nitrosporeus</name>
    <dbReference type="NCBI Taxonomy" id="28894"/>
    <lineage>
        <taxon>Bacteria</taxon>
        <taxon>Bacillati</taxon>
        <taxon>Actinomycetota</taxon>
        <taxon>Actinomycetes</taxon>
        <taxon>Kitasatosporales</taxon>
        <taxon>Streptomycetaceae</taxon>
        <taxon>Streptomyces</taxon>
    </lineage>
</organism>
<dbReference type="SUPFAM" id="SSF53850">
    <property type="entry name" value="Periplasmic binding protein-like II"/>
    <property type="match status" value="1"/>
</dbReference>
<dbReference type="OrthoDB" id="2513152at2"/>
<dbReference type="Pfam" id="PF13416">
    <property type="entry name" value="SBP_bac_8"/>
    <property type="match status" value="1"/>
</dbReference>
<dbReference type="PROSITE" id="PS51318">
    <property type="entry name" value="TAT"/>
    <property type="match status" value="1"/>
</dbReference>
<protein>
    <submittedName>
        <fullName evidence="1">Extracellular solute-binding protein</fullName>
    </submittedName>
</protein>
<sequence>MTPNIPSSPSRRRFLASTAVAAAAVGGGIPLLAACGGGTGGSSKNEGATTGKKLKDILPAYVPSKAVTPDIPSKNGSAAGFTTALPADQLAVSVPKKLGKGSELTVMAPLWGTSPAEGNPYWTAMDEAAGVKVKWQNQDGNTYGQKLGAVLASSAIPDAVVIPGWELGGKIPSAIANKFADLGPYLSGDKVKAYPNLAAIPTGAWQRGVFAGQLRGLPMPAESTPNITPFYRADIFEEKGWETPTTTQEFYDLCKEINAPRSKVWACSDMTWSAWVFFGVLPEKPYYWKLVDGKLVNRYETDEYLEALEWSRSLYSAGFVHPDAKAETGDMRTTFSAGNVMMYNADISDWYAACAIQRLDNPDFKMGAIDFFAHDGGAPTIYEAAPSNIWCMISKKADKKTVEDILALANYTAAPYGSKEQRLKAYGLEGTHHTLEDGVLTKTEEGNNQVFATYEYIASPSPFRAYPDHPDVAKGVVEWQQRQGAHLKKPLFHGMQIQEPTRYTELNAQFEALEKDIVRGRKKVGDMQQQVSDWKSRGGDKLRDWYKKLLDETGESAS</sequence>
<dbReference type="RefSeq" id="WP_150486402.1">
    <property type="nucleotide sequence ID" value="NZ_BMUV01000017.1"/>
</dbReference>
<dbReference type="AlphaFoldDB" id="A0A5J6F4J6"/>
<keyword evidence="2" id="KW-1185">Reference proteome</keyword>
<dbReference type="InterPro" id="IPR006311">
    <property type="entry name" value="TAT_signal"/>
</dbReference>
<dbReference type="Proteomes" id="UP000326178">
    <property type="component" value="Chromosome"/>
</dbReference>
<gene>
    <name evidence="1" type="ORF">CP967_02865</name>
</gene>